<dbReference type="Pfam" id="PF19141">
    <property type="entry name" value="DUF5824"/>
    <property type="match status" value="1"/>
</dbReference>
<evidence type="ECO:0000313" key="3">
    <source>
        <dbReference type="EMBL" id="QHT36781.1"/>
    </source>
</evidence>
<feature type="compositionally biased region" description="Basic and acidic residues" evidence="1">
    <location>
        <begin position="23"/>
        <end position="34"/>
    </location>
</feature>
<sequence length="149" mass="17273">MAKTIKRKRKTQRFPKRYTSGLSRKDKARQLRELKRAKRSYKRGEYVPRPKLKSFKSKQSSWTQQFHKLYPDAKTITDISQATGIPAGALKAVKKKGMGAYYSSGSRPNQTADSWGKARMYSYILGGPTRKIDNHITQQYNVKFKHRSK</sequence>
<proteinExistence type="predicted"/>
<evidence type="ECO:0000256" key="1">
    <source>
        <dbReference type="SAM" id="MobiDB-lite"/>
    </source>
</evidence>
<feature type="region of interest" description="Disordered" evidence="1">
    <location>
        <begin position="1"/>
        <end position="59"/>
    </location>
</feature>
<accession>A0A6C0F7E5</accession>
<dbReference type="InterPro" id="IPR043862">
    <property type="entry name" value="DUF5824"/>
</dbReference>
<dbReference type="AlphaFoldDB" id="A0A6C0F7E5"/>
<dbReference type="EMBL" id="MN738786">
    <property type="protein sequence ID" value="QHT36781.1"/>
    <property type="molecule type" value="Genomic_DNA"/>
</dbReference>
<evidence type="ECO:0000259" key="2">
    <source>
        <dbReference type="Pfam" id="PF19141"/>
    </source>
</evidence>
<organism evidence="3">
    <name type="scientific">viral metagenome</name>
    <dbReference type="NCBI Taxonomy" id="1070528"/>
    <lineage>
        <taxon>unclassified sequences</taxon>
        <taxon>metagenomes</taxon>
        <taxon>organismal metagenomes</taxon>
    </lineage>
</organism>
<feature type="domain" description="DUF5824" evidence="2">
    <location>
        <begin position="15"/>
        <end position="129"/>
    </location>
</feature>
<name>A0A6C0F7E5_9ZZZZ</name>
<feature type="compositionally biased region" description="Basic residues" evidence="1">
    <location>
        <begin position="1"/>
        <end position="16"/>
    </location>
</feature>
<protein>
    <recommendedName>
        <fullName evidence="2">DUF5824 domain-containing protein</fullName>
    </recommendedName>
</protein>
<reference evidence="3" key="1">
    <citation type="journal article" date="2020" name="Nature">
        <title>Giant virus diversity and host interactions through global metagenomics.</title>
        <authorList>
            <person name="Schulz F."/>
            <person name="Roux S."/>
            <person name="Paez-Espino D."/>
            <person name="Jungbluth S."/>
            <person name="Walsh D.A."/>
            <person name="Denef V.J."/>
            <person name="McMahon K.D."/>
            <person name="Konstantinidis K.T."/>
            <person name="Eloe-Fadrosh E.A."/>
            <person name="Kyrpides N.C."/>
            <person name="Woyke T."/>
        </authorList>
    </citation>
    <scope>NUCLEOTIDE SEQUENCE</scope>
    <source>
        <strain evidence="3">GVMAG-S-ERX555967-130</strain>
    </source>
</reference>